<gene>
    <name evidence="7" type="ORF">ASCRUDRAFT_24639</name>
</gene>
<dbReference type="InterPro" id="IPR002048">
    <property type="entry name" value="EF_hand_dom"/>
</dbReference>
<dbReference type="PROSITE" id="PS00018">
    <property type="entry name" value="EF_HAND_1"/>
    <property type="match status" value="2"/>
</dbReference>
<name>A0A1D2VM31_9ASCO</name>
<dbReference type="GO" id="GO:0005737">
    <property type="term" value="C:cytoplasm"/>
    <property type="evidence" value="ECO:0007669"/>
    <property type="project" value="UniProtKB-SubCell"/>
</dbReference>
<feature type="domain" description="EF-hand" evidence="6">
    <location>
        <begin position="1"/>
        <end position="33"/>
    </location>
</feature>
<organism evidence="7 8">
    <name type="scientific">Ascoidea rubescens DSM 1968</name>
    <dbReference type="NCBI Taxonomy" id="1344418"/>
    <lineage>
        <taxon>Eukaryota</taxon>
        <taxon>Fungi</taxon>
        <taxon>Dikarya</taxon>
        <taxon>Ascomycota</taxon>
        <taxon>Saccharomycotina</taxon>
        <taxon>Saccharomycetes</taxon>
        <taxon>Ascoideaceae</taxon>
        <taxon>Ascoidea</taxon>
    </lineage>
</organism>
<dbReference type="EMBL" id="KV454477">
    <property type="protein sequence ID" value="ODV62634.1"/>
    <property type="molecule type" value="Genomic_DNA"/>
</dbReference>
<accession>A0A1D2VM31</accession>
<feature type="non-terminal residue" evidence="7">
    <location>
        <position position="1"/>
    </location>
</feature>
<dbReference type="Gene3D" id="1.10.238.10">
    <property type="entry name" value="EF-hand"/>
    <property type="match status" value="1"/>
</dbReference>
<feature type="domain" description="EF-hand" evidence="6">
    <location>
        <begin position="65"/>
        <end position="100"/>
    </location>
</feature>
<dbReference type="OrthoDB" id="186625at2759"/>
<dbReference type="InParanoid" id="A0A1D2VM31"/>
<dbReference type="InterPro" id="IPR018247">
    <property type="entry name" value="EF_Hand_1_Ca_BS"/>
</dbReference>
<evidence type="ECO:0000259" key="6">
    <source>
        <dbReference type="PROSITE" id="PS50222"/>
    </source>
</evidence>
<dbReference type="Pfam" id="PF13202">
    <property type="entry name" value="EF-hand_5"/>
    <property type="match status" value="1"/>
</dbReference>
<dbReference type="InterPro" id="IPR051426">
    <property type="entry name" value="Peflin/Sorcin_CaBP"/>
</dbReference>
<evidence type="ECO:0000256" key="4">
    <source>
        <dbReference type="ARBA" id="ARBA00022737"/>
    </source>
</evidence>
<evidence type="ECO:0000256" key="3">
    <source>
        <dbReference type="ARBA" id="ARBA00022723"/>
    </source>
</evidence>
<dbReference type="AlphaFoldDB" id="A0A1D2VM31"/>
<feature type="non-terminal residue" evidence="7">
    <location>
        <position position="182"/>
    </location>
</feature>
<dbReference type="PROSITE" id="PS50222">
    <property type="entry name" value="EF_HAND_2"/>
    <property type="match status" value="2"/>
</dbReference>
<dbReference type="GO" id="GO:0048306">
    <property type="term" value="F:calcium-dependent protein binding"/>
    <property type="evidence" value="ECO:0007669"/>
    <property type="project" value="UniProtKB-ARBA"/>
</dbReference>
<keyword evidence="3" id="KW-0479">Metal-binding</keyword>
<evidence type="ECO:0000256" key="1">
    <source>
        <dbReference type="ARBA" id="ARBA00004496"/>
    </source>
</evidence>
<dbReference type="InterPro" id="IPR011992">
    <property type="entry name" value="EF-hand-dom_pair"/>
</dbReference>
<keyword evidence="4" id="KW-0677">Repeat</keyword>
<keyword evidence="2" id="KW-0963">Cytoplasm</keyword>
<dbReference type="STRING" id="1344418.A0A1D2VM31"/>
<dbReference type="FunCoup" id="A0A1D2VM31">
    <property type="interactions" value="30"/>
</dbReference>
<dbReference type="GO" id="GO:0005509">
    <property type="term" value="F:calcium ion binding"/>
    <property type="evidence" value="ECO:0007669"/>
    <property type="project" value="InterPro"/>
</dbReference>
<evidence type="ECO:0000313" key="7">
    <source>
        <dbReference type="EMBL" id="ODV62634.1"/>
    </source>
</evidence>
<sequence length="182" mass="21631">QQLIGIFQYVDKDRSGYLSARELSDALFNHDGTRFEPSTIRLMVKLFDKDNSNSLDFKEFYFLNRYLIYWRKTFHEMDADRSGTITYDEYLVTLQKFQFNLSPNLSQFLFNRFAKVDFNPYGGNAFDPWGSPSGTIDPQKNMKFGHFIESLIWLLRFTNLFRAYDKRGNGVAQFNFEDFIYE</sequence>
<keyword evidence="5" id="KW-0106">Calcium</keyword>
<evidence type="ECO:0000313" key="8">
    <source>
        <dbReference type="Proteomes" id="UP000095038"/>
    </source>
</evidence>
<evidence type="ECO:0000256" key="5">
    <source>
        <dbReference type="ARBA" id="ARBA00022837"/>
    </source>
</evidence>
<evidence type="ECO:0000256" key="2">
    <source>
        <dbReference type="ARBA" id="ARBA00022490"/>
    </source>
</evidence>
<comment type="subcellular location">
    <subcellularLocation>
        <location evidence="1">Cytoplasm</location>
    </subcellularLocation>
</comment>
<keyword evidence="8" id="KW-1185">Reference proteome</keyword>
<dbReference type="Proteomes" id="UP000095038">
    <property type="component" value="Unassembled WGS sequence"/>
</dbReference>
<dbReference type="Pfam" id="PF13499">
    <property type="entry name" value="EF-hand_7"/>
    <property type="match status" value="1"/>
</dbReference>
<dbReference type="SUPFAM" id="SSF47473">
    <property type="entry name" value="EF-hand"/>
    <property type="match status" value="1"/>
</dbReference>
<reference evidence="8" key="1">
    <citation type="submission" date="2016-05" db="EMBL/GenBank/DDBJ databases">
        <title>Comparative genomics of biotechnologically important yeasts.</title>
        <authorList>
            <consortium name="DOE Joint Genome Institute"/>
            <person name="Riley R."/>
            <person name="Haridas S."/>
            <person name="Wolfe K.H."/>
            <person name="Lopes M.R."/>
            <person name="Hittinger C.T."/>
            <person name="Goker M."/>
            <person name="Salamov A."/>
            <person name="Wisecaver J."/>
            <person name="Long T.M."/>
            <person name="Aerts A.L."/>
            <person name="Barry K."/>
            <person name="Choi C."/>
            <person name="Clum A."/>
            <person name="Coughlan A.Y."/>
            <person name="Deshpande S."/>
            <person name="Douglass A.P."/>
            <person name="Hanson S.J."/>
            <person name="Klenk H.-P."/>
            <person name="Labutti K."/>
            <person name="Lapidus A."/>
            <person name="Lindquist E."/>
            <person name="Lipzen A."/>
            <person name="Meier-Kolthoff J.P."/>
            <person name="Ohm R.A."/>
            <person name="Otillar R.P."/>
            <person name="Pangilinan J."/>
            <person name="Peng Y."/>
            <person name="Rokas A."/>
            <person name="Rosa C.A."/>
            <person name="Scheuner C."/>
            <person name="Sibirny A.A."/>
            <person name="Slot J.C."/>
            <person name="Stielow J.B."/>
            <person name="Sun H."/>
            <person name="Kurtzman C.P."/>
            <person name="Blackwell M."/>
            <person name="Grigoriev I.V."/>
            <person name="Jeffries T.W."/>
        </authorList>
    </citation>
    <scope>NUCLEOTIDE SEQUENCE [LARGE SCALE GENOMIC DNA]</scope>
    <source>
        <strain evidence="8">DSM 1968</strain>
    </source>
</reference>
<proteinExistence type="predicted"/>
<dbReference type="GeneID" id="30963495"/>
<dbReference type="RefSeq" id="XP_020048941.1">
    <property type="nucleotide sequence ID" value="XM_020189859.1"/>
</dbReference>
<dbReference type="SMART" id="SM00054">
    <property type="entry name" value="EFh"/>
    <property type="match status" value="3"/>
</dbReference>
<dbReference type="PANTHER" id="PTHR46212:SF3">
    <property type="entry name" value="GH27120P"/>
    <property type="match status" value="1"/>
</dbReference>
<protein>
    <submittedName>
        <fullName evidence="7">EF-hand</fullName>
    </submittedName>
</protein>
<dbReference type="PANTHER" id="PTHR46212">
    <property type="entry name" value="PEFLIN"/>
    <property type="match status" value="1"/>
</dbReference>